<reference evidence="4" key="1">
    <citation type="journal article" date="2013" name="J. Plant Res.">
        <title>Effect of fungi and light on seed germination of three Opuntia species from semiarid lands of central Mexico.</title>
        <authorList>
            <person name="Delgado-Sanchez P."/>
            <person name="Jimenez-Bremont J.F."/>
            <person name="Guerrero-Gonzalez Mde L."/>
            <person name="Flores J."/>
        </authorList>
    </citation>
    <scope>NUCLEOTIDE SEQUENCE</scope>
    <source>
        <tissue evidence="4">Cladode</tissue>
    </source>
</reference>
<dbReference type="GO" id="GO:0001763">
    <property type="term" value="P:morphogenesis of a branching structure"/>
    <property type="evidence" value="ECO:0007669"/>
    <property type="project" value="InterPro"/>
</dbReference>
<dbReference type="InterPro" id="IPR044989">
    <property type="entry name" value="TAC1"/>
</dbReference>
<organism evidence="4">
    <name type="scientific">Opuntia streptacantha</name>
    <name type="common">Prickly pear cactus</name>
    <name type="synonym">Opuntia cardona</name>
    <dbReference type="NCBI Taxonomy" id="393608"/>
    <lineage>
        <taxon>Eukaryota</taxon>
        <taxon>Viridiplantae</taxon>
        <taxon>Streptophyta</taxon>
        <taxon>Embryophyta</taxon>
        <taxon>Tracheophyta</taxon>
        <taxon>Spermatophyta</taxon>
        <taxon>Magnoliopsida</taxon>
        <taxon>eudicotyledons</taxon>
        <taxon>Gunneridae</taxon>
        <taxon>Pentapetalae</taxon>
        <taxon>Caryophyllales</taxon>
        <taxon>Cactineae</taxon>
        <taxon>Cactaceae</taxon>
        <taxon>Opuntioideae</taxon>
        <taxon>Opuntia</taxon>
    </lineage>
</organism>
<dbReference type="PANTHER" id="PTHR38366">
    <property type="entry name" value="NAD-DEPENDENT PROTEIN DEACETYLASE HST1-LIKE PROTEIN"/>
    <property type="match status" value="1"/>
</dbReference>
<evidence type="ECO:0000256" key="2">
    <source>
        <dbReference type="ARBA" id="ARBA00025796"/>
    </source>
</evidence>
<keyword evidence="1" id="KW-0341">Growth regulation</keyword>
<sequence>MVDVLTDWKEGILAIGTLAVGPLEATITAKCELLTKQAEEDDDDVDYLYHDEESCNYVNVLDDHEHDDDHIELSPLMKVAFFSHELEKMDSDDEIACKDITENLNVVVDDDEGSKLGNDNDVFDVNMGEKECEVKRRVTLADLFLEESVKETKHPSKYAVHDKDYLDTGKSSLKIKPSSLAKNGLSKAKKLLKEELRPIKKLNQFVKRMMKKKIHPEIVEGWRMEEDMHMQPSKDVEAAYESASLLLFQGSTI</sequence>
<evidence type="ECO:0000256" key="1">
    <source>
        <dbReference type="ARBA" id="ARBA00022604"/>
    </source>
</evidence>
<dbReference type="AlphaFoldDB" id="A0A7C9E0X5"/>
<evidence type="ECO:0000313" key="4">
    <source>
        <dbReference type="EMBL" id="MBA4649529.1"/>
    </source>
</evidence>
<proteinExistence type="inferred from homology"/>
<evidence type="ECO:0000256" key="3">
    <source>
        <dbReference type="ARBA" id="ARBA00026138"/>
    </source>
</evidence>
<dbReference type="PANTHER" id="PTHR38366:SF1">
    <property type="entry name" value="PROTEIN TILLER ANGLE CONTROL 1"/>
    <property type="match status" value="1"/>
</dbReference>
<comment type="similarity">
    <text evidence="2">Belongs to the TAC family.</text>
</comment>
<reference evidence="4" key="2">
    <citation type="submission" date="2020-07" db="EMBL/GenBank/DDBJ databases">
        <authorList>
            <person name="Vera ALvarez R."/>
            <person name="Arias-Moreno D.M."/>
            <person name="Jimenez-Jacinto V."/>
            <person name="Jimenez-Bremont J.F."/>
            <person name="Swaminathan K."/>
            <person name="Moose S.P."/>
            <person name="Guerrero-Gonzalez M.L."/>
            <person name="Marino-Ramirez L."/>
            <person name="Landsman D."/>
            <person name="Rodriguez-Kessler M."/>
            <person name="Delgado-Sanchez P."/>
        </authorList>
    </citation>
    <scope>NUCLEOTIDE SEQUENCE</scope>
    <source>
        <tissue evidence="4">Cladode</tissue>
    </source>
</reference>
<dbReference type="EMBL" id="GISG01160988">
    <property type="protein sequence ID" value="MBA4649529.1"/>
    <property type="molecule type" value="Transcribed_RNA"/>
</dbReference>
<protein>
    <recommendedName>
        <fullName evidence="3">Protein TILLER ANGLE CONTROL 1</fullName>
    </recommendedName>
</protein>
<name>A0A7C9E0X5_OPUST</name>
<accession>A0A7C9E0X5</accession>